<evidence type="ECO:0000313" key="1">
    <source>
        <dbReference type="EnsemblPlants" id="Solyc07g020970.2.1"/>
    </source>
</evidence>
<keyword evidence="2" id="KW-1185">Reference proteome</keyword>
<protein>
    <submittedName>
        <fullName evidence="1">Uncharacterized protein</fullName>
    </submittedName>
</protein>
<accession>A0A3Q7H695</accession>
<dbReference type="Proteomes" id="UP000004994">
    <property type="component" value="Chromosome 7"/>
</dbReference>
<reference evidence="1" key="2">
    <citation type="submission" date="2019-01" db="UniProtKB">
        <authorList>
            <consortium name="EnsemblPlants"/>
        </authorList>
    </citation>
    <scope>IDENTIFICATION</scope>
    <source>
        <strain evidence="1">cv. Heinz 1706</strain>
    </source>
</reference>
<proteinExistence type="predicted"/>
<organism evidence="1">
    <name type="scientific">Solanum lycopersicum</name>
    <name type="common">Tomato</name>
    <name type="synonym">Lycopersicon esculentum</name>
    <dbReference type="NCBI Taxonomy" id="4081"/>
    <lineage>
        <taxon>Eukaryota</taxon>
        <taxon>Viridiplantae</taxon>
        <taxon>Streptophyta</taxon>
        <taxon>Embryophyta</taxon>
        <taxon>Tracheophyta</taxon>
        <taxon>Spermatophyta</taxon>
        <taxon>Magnoliopsida</taxon>
        <taxon>eudicotyledons</taxon>
        <taxon>Gunneridae</taxon>
        <taxon>Pentapetalae</taxon>
        <taxon>asterids</taxon>
        <taxon>lamiids</taxon>
        <taxon>Solanales</taxon>
        <taxon>Solanaceae</taxon>
        <taxon>Solanoideae</taxon>
        <taxon>Solaneae</taxon>
        <taxon>Solanum</taxon>
        <taxon>Solanum subgen. Lycopersicon</taxon>
    </lineage>
</organism>
<sequence>MGIVGWQANMDRQSRGVTMPPYHKYFYCTFF</sequence>
<dbReference type="PaxDb" id="4081-Solyc07g020970.1.1"/>
<dbReference type="InParanoid" id="A0A3Q7H695"/>
<dbReference type="AlphaFoldDB" id="A0A3Q7H695"/>
<dbReference type="EnsemblPlants" id="Solyc07g020970.2.1">
    <property type="protein sequence ID" value="Solyc07g020970.2.1"/>
    <property type="gene ID" value="Solyc07g020970.2"/>
</dbReference>
<name>A0A3Q7H695_SOLLC</name>
<dbReference type="Gramene" id="Solyc07g020970.2.1">
    <property type="protein sequence ID" value="Solyc07g020970.2.1"/>
    <property type="gene ID" value="Solyc07g020970.2"/>
</dbReference>
<evidence type="ECO:0000313" key="2">
    <source>
        <dbReference type="Proteomes" id="UP000004994"/>
    </source>
</evidence>
<reference evidence="1" key="1">
    <citation type="journal article" date="2012" name="Nature">
        <title>The tomato genome sequence provides insights into fleshy fruit evolution.</title>
        <authorList>
            <consortium name="Tomato Genome Consortium"/>
        </authorList>
    </citation>
    <scope>NUCLEOTIDE SEQUENCE [LARGE SCALE GENOMIC DNA]</scope>
    <source>
        <strain evidence="1">cv. Heinz 1706</strain>
    </source>
</reference>